<dbReference type="PANTHER" id="PTHR30024">
    <property type="entry name" value="ALIPHATIC SULFONATES-BINDING PROTEIN-RELATED"/>
    <property type="match status" value="1"/>
</dbReference>
<dbReference type="Gene3D" id="3.40.190.10">
    <property type="entry name" value="Periplasmic binding protein-like II"/>
    <property type="match status" value="2"/>
</dbReference>
<name>A0ABT9E5N1_9PROT</name>
<protein>
    <submittedName>
        <fullName evidence="3">ABC transporter substrate-binding protein</fullName>
    </submittedName>
</protein>
<dbReference type="RefSeq" id="WP_305106327.1">
    <property type="nucleotide sequence ID" value="NZ_JAUTWS010000029.1"/>
</dbReference>
<proteinExistence type="predicted"/>
<dbReference type="SUPFAM" id="SSF53850">
    <property type="entry name" value="Periplasmic binding protein-like II"/>
    <property type="match status" value="1"/>
</dbReference>
<feature type="signal peptide" evidence="1">
    <location>
        <begin position="1"/>
        <end position="27"/>
    </location>
</feature>
<keyword evidence="1" id="KW-0732">Signal</keyword>
<organism evidence="3 4">
    <name type="scientific">Paracraurococcus lichenis</name>
    <dbReference type="NCBI Taxonomy" id="3064888"/>
    <lineage>
        <taxon>Bacteria</taxon>
        <taxon>Pseudomonadati</taxon>
        <taxon>Pseudomonadota</taxon>
        <taxon>Alphaproteobacteria</taxon>
        <taxon>Acetobacterales</taxon>
        <taxon>Roseomonadaceae</taxon>
        <taxon>Paracraurococcus</taxon>
    </lineage>
</organism>
<gene>
    <name evidence="3" type="ORF">Q7A36_24185</name>
</gene>
<evidence type="ECO:0000313" key="4">
    <source>
        <dbReference type="Proteomes" id="UP001243009"/>
    </source>
</evidence>
<dbReference type="EMBL" id="JAUTWS010000029">
    <property type="protein sequence ID" value="MDO9711468.1"/>
    <property type="molecule type" value="Genomic_DNA"/>
</dbReference>
<feature type="chain" id="PRO_5045211750" evidence="1">
    <location>
        <begin position="28"/>
        <end position="330"/>
    </location>
</feature>
<accession>A0ABT9E5N1</accession>
<keyword evidence="4" id="KW-1185">Reference proteome</keyword>
<feature type="domain" description="SsuA/THI5-like" evidence="2">
    <location>
        <begin position="70"/>
        <end position="203"/>
    </location>
</feature>
<evidence type="ECO:0000259" key="2">
    <source>
        <dbReference type="Pfam" id="PF09084"/>
    </source>
</evidence>
<dbReference type="InterPro" id="IPR015168">
    <property type="entry name" value="SsuA/THI5"/>
</dbReference>
<dbReference type="PANTHER" id="PTHR30024:SF42">
    <property type="entry name" value="ALIPHATIC SULFONATES-BINDING PROTEIN-RELATED"/>
    <property type="match status" value="1"/>
</dbReference>
<sequence length="330" mass="36200">MPHSRLLLRRRLLATAGLGLLSRPVLAQSALRLVVADQNQVLQTMLPLAGEQAKLPFGVTYANFQGGPAILEAFRAGALDVAVIGNTPPIQAHAAGERLPVIAARLSSRPDYQFALRPGLRLATLAEFRGKRIAYAEGTARQPFVLAALKKAGLSRRDVRLVPLRVADFVDALRSNQVDVGALNEPHYSRYLAEAAERGISTVPEAELDGLPRRIAYLYASGTALAQPAKYAALRDFVRAWVIASRWIQANNPAWVEAYYVRQQRLRREDGEAAERSEGSFRFPPLGEMVPIQQELIDLIHAAGDLPRRLDAGEEFDRRFDDVIAAAVAA</sequence>
<reference evidence="3 4" key="1">
    <citation type="submission" date="2023-08" db="EMBL/GenBank/DDBJ databases">
        <title>The draft genome sequence of Paracraurococcus sp. LOR1-02.</title>
        <authorList>
            <person name="Kingkaew E."/>
            <person name="Tanasupawat S."/>
        </authorList>
    </citation>
    <scope>NUCLEOTIDE SEQUENCE [LARGE SCALE GENOMIC DNA]</scope>
    <source>
        <strain evidence="3 4">LOR1-02</strain>
    </source>
</reference>
<evidence type="ECO:0000313" key="3">
    <source>
        <dbReference type="EMBL" id="MDO9711468.1"/>
    </source>
</evidence>
<dbReference type="Pfam" id="PF09084">
    <property type="entry name" value="NMT1"/>
    <property type="match status" value="1"/>
</dbReference>
<evidence type="ECO:0000256" key="1">
    <source>
        <dbReference type="SAM" id="SignalP"/>
    </source>
</evidence>
<comment type="caution">
    <text evidence="3">The sequence shown here is derived from an EMBL/GenBank/DDBJ whole genome shotgun (WGS) entry which is preliminary data.</text>
</comment>
<dbReference type="Proteomes" id="UP001243009">
    <property type="component" value="Unassembled WGS sequence"/>
</dbReference>